<dbReference type="InterPro" id="IPR049943">
    <property type="entry name" value="Ser_HO-MeTrfase-like"/>
</dbReference>
<dbReference type="PANTHER" id="PTHR11680:SF35">
    <property type="entry name" value="SERINE HYDROXYMETHYLTRANSFERASE 1"/>
    <property type="match status" value="1"/>
</dbReference>
<reference evidence="5 6" key="1">
    <citation type="journal article" date="2016" name="Nat. Commun.">
        <title>Thousands of microbial genomes shed light on interconnected biogeochemical processes in an aquifer system.</title>
        <authorList>
            <person name="Anantharaman K."/>
            <person name="Brown C.T."/>
            <person name="Hug L.A."/>
            <person name="Sharon I."/>
            <person name="Castelle C.J."/>
            <person name="Probst A.J."/>
            <person name="Thomas B.C."/>
            <person name="Singh A."/>
            <person name="Wilkins M.J."/>
            <person name="Karaoz U."/>
            <person name="Brodie E.L."/>
            <person name="Williams K.H."/>
            <person name="Hubbard S.S."/>
            <person name="Banfield J.F."/>
        </authorList>
    </citation>
    <scope>NUCLEOTIDE SEQUENCE [LARGE SCALE GENOMIC DNA]</scope>
</reference>
<dbReference type="InterPro" id="IPR015424">
    <property type="entry name" value="PyrdxlP-dep_Trfase"/>
</dbReference>
<dbReference type="Proteomes" id="UP000176639">
    <property type="component" value="Unassembled WGS sequence"/>
</dbReference>
<dbReference type="EMBL" id="MEYI01000016">
    <property type="protein sequence ID" value="OGD24055.1"/>
    <property type="molecule type" value="Genomic_DNA"/>
</dbReference>
<protein>
    <submittedName>
        <fullName evidence="5">Glycine hydroxymethyltransferase</fullName>
    </submittedName>
</protein>
<dbReference type="InterPro" id="IPR001085">
    <property type="entry name" value="Ser_HO-MeTrfase"/>
</dbReference>
<comment type="cofactor">
    <cofactor evidence="1 3">
        <name>pyridoxal 5'-phosphate</name>
        <dbReference type="ChEBI" id="CHEBI:597326"/>
    </cofactor>
</comment>
<dbReference type="GO" id="GO:0005737">
    <property type="term" value="C:cytoplasm"/>
    <property type="evidence" value="ECO:0007669"/>
    <property type="project" value="TreeGrafter"/>
</dbReference>
<keyword evidence="5" id="KW-0808">Transferase</keyword>
<keyword evidence="2 3" id="KW-0663">Pyridoxal phosphate</keyword>
<dbReference type="InterPro" id="IPR039429">
    <property type="entry name" value="SHMT-like_dom"/>
</dbReference>
<feature type="modified residue" description="N6-(pyridoxal phosphate)lysine" evidence="3">
    <location>
        <position position="206"/>
    </location>
</feature>
<organism evidence="5 6">
    <name type="scientific">Candidatus Azambacteria bacterium RBG_16_47_10</name>
    <dbReference type="NCBI Taxonomy" id="1797292"/>
    <lineage>
        <taxon>Bacteria</taxon>
        <taxon>Candidatus Azamiibacteriota</taxon>
    </lineage>
</organism>
<keyword evidence="5" id="KW-0489">Methyltransferase</keyword>
<gene>
    <name evidence="5" type="ORF">A2Z10_00900</name>
</gene>
<name>A0A1F5B0A6_9BACT</name>
<evidence type="ECO:0000256" key="3">
    <source>
        <dbReference type="PIRSR" id="PIRSR000412-50"/>
    </source>
</evidence>
<dbReference type="SUPFAM" id="SSF53383">
    <property type="entry name" value="PLP-dependent transferases"/>
    <property type="match status" value="1"/>
</dbReference>
<dbReference type="NCBIfam" id="NF000586">
    <property type="entry name" value="PRK00011.1"/>
    <property type="match status" value="1"/>
</dbReference>
<dbReference type="GO" id="GO:0004372">
    <property type="term" value="F:glycine hydroxymethyltransferase activity"/>
    <property type="evidence" value="ECO:0007669"/>
    <property type="project" value="InterPro"/>
</dbReference>
<dbReference type="PIRSF" id="PIRSF000412">
    <property type="entry name" value="SHMT"/>
    <property type="match status" value="1"/>
</dbReference>
<dbReference type="InterPro" id="IPR015421">
    <property type="entry name" value="PyrdxlP-dep_Trfase_major"/>
</dbReference>
<dbReference type="GO" id="GO:0008168">
    <property type="term" value="F:methyltransferase activity"/>
    <property type="evidence" value="ECO:0007669"/>
    <property type="project" value="UniProtKB-KW"/>
</dbReference>
<dbReference type="Gene3D" id="3.40.640.10">
    <property type="entry name" value="Type I PLP-dependent aspartate aminotransferase-like (Major domain)"/>
    <property type="match status" value="1"/>
</dbReference>
<dbReference type="InterPro" id="IPR015422">
    <property type="entry name" value="PyrdxlP-dep_Trfase_small"/>
</dbReference>
<proteinExistence type="predicted"/>
<feature type="domain" description="Serine hydroxymethyltransferase-like" evidence="4">
    <location>
        <begin position="3"/>
        <end position="359"/>
    </location>
</feature>
<dbReference type="GO" id="GO:0035999">
    <property type="term" value="P:tetrahydrofolate interconversion"/>
    <property type="evidence" value="ECO:0007669"/>
    <property type="project" value="InterPro"/>
</dbReference>
<dbReference type="GO" id="GO:0019264">
    <property type="term" value="P:glycine biosynthetic process from serine"/>
    <property type="evidence" value="ECO:0007669"/>
    <property type="project" value="InterPro"/>
</dbReference>
<dbReference type="Gene3D" id="3.90.1150.10">
    <property type="entry name" value="Aspartate Aminotransferase, domain 1"/>
    <property type="match status" value="1"/>
</dbReference>
<evidence type="ECO:0000256" key="1">
    <source>
        <dbReference type="ARBA" id="ARBA00001933"/>
    </source>
</evidence>
<dbReference type="Pfam" id="PF00464">
    <property type="entry name" value="SHMT"/>
    <property type="match status" value="1"/>
</dbReference>
<evidence type="ECO:0000256" key="2">
    <source>
        <dbReference type="ARBA" id="ARBA00022898"/>
    </source>
</evidence>
<evidence type="ECO:0000259" key="4">
    <source>
        <dbReference type="Pfam" id="PF00464"/>
    </source>
</evidence>
<evidence type="ECO:0000313" key="6">
    <source>
        <dbReference type="Proteomes" id="UP000176639"/>
    </source>
</evidence>
<dbReference type="GO" id="GO:0030170">
    <property type="term" value="F:pyridoxal phosphate binding"/>
    <property type="evidence" value="ECO:0007669"/>
    <property type="project" value="InterPro"/>
</dbReference>
<dbReference type="CDD" id="cd00378">
    <property type="entry name" value="SHMT"/>
    <property type="match status" value="1"/>
</dbReference>
<dbReference type="GO" id="GO:0032259">
    <property type="term" value="P:methylation"/>
    <property type="evidence" value="ECO:0007669"/>
    <property type="project" value="UniProtKB-KW"/>
</dbReference>
<dbReference type="AlphaFoldDB" id="A0A1F5B0A6"/>
<comment type="caution">
    <text evidence="5">The sequence shown here is derived from an EMBL/GenBank/DDBJ whole genome shotgun (WGS) entry which is preliminary data.</text>
</comment>
<accession>A0A1F5B0A6</accession>
<sequence>MDETVNLIASENRLSPLINNVMKSDFGNRVAEGWISERVFPGSQYYDQIEKYGMDLVCDIFKAEFADIRPISGSMANMIVFSAFTKPGDTIASISISSGAHISMAGYAPKNVFGLRVIELPFNNDDLAIDIDKSIEIIRREKPKILVLGGSVLLFSQPVKELSKVCKEIGAIVLFDAAHVAGLITTGDFPNPFDDGADIVTMTVCKTIPGPQHAFILSRANLSNKIKKTTFPGFLSGHHLHETVASVLVMEEMKIFGKSYIDQVLKNAKALAVSLSDLGFNVLAKSRGYTDTHMLLIDISPVISAPDAEKLLESANIIVNRNLLPGDSSFLKPSGLRVGTPEMTRLGAKESDMGEIASFFKRVLLDKENTDNIKNDVITFRKRLKKIQYSYQENEYEE</sequence>
<evidence type="ECO:0000313" key="5">
    <source>
        <dbReference type="EMBL" id="OGD24055.1"/>
    </source>
</evidence>
<dbReference type="PANTHER" id="PTHR11680">
    <property type="entry name" value="SERINE HYDROXYMETHYLTRANSFERASE"/>
    <property type="match status" value="1"/>
</dbReference>